<protein>
    <submittedName>
        <fullName evidence="2">Uncharacterized protein</fullName>
    </submittedName>
</protein>
<organism evidence="2">
    <name type="scientific">viral metagenome</name>
    <dbReference type="NCBI Taxonomy" id="1070528"/>
    <lineage>
        <taxon>unclassified sequences</taxon>
        <taxon>metagenomes</taxon>
        <taxon>organismal metagenomes</taxon>
    </lineage>
</organism>
<name>A0A6C0F102_9ZZZZ</name>
<feature type="transmembrane region" description="Helical" evidence="1">
    <location>
        <begin position="12"/>
        <end position="33"/>
    </location>
</feature>
<dbReference type="EMBL" id="MN738958">
    <property type="protein sequence ID" value="QHT33105.1"/>
    <property type="molecule type" value="Genomic_DNA"/>
</dbReference>
<feature type="transmembrane region" description="Helical" evidence="1">
    <location>
        <begin position="54"/>
        <end position="75"/>
    </location>
</feature>
<reference evidence="2" key="1">
    <citation type="journal article" date="2020" name="Nature">
        <title>Giant virus diversity and host interactions through global metagenomics.</title>
        <authorList>
            <person name="Schulz F."/>
            <person name="Roux S."/>
            <person name="Paez-Espino D."/>
            <person name="Jungbluth S."/>
            <person name="Walsh D.A."/>
            <person name="Denef V.J."/>
            <person name="McMahon K.D."/>
            <person name="Konstantinidis K.T."/>
            <person name="Eloe-Fadrosh E.A."/>
            <person name="Kyrpides N.C."/>
            <person name="Woyke T."/>
        </authorList>
    </citation>
    <scope>NUCLEOTIDE SEQUENCE</scope>
    <source>
        <strain evidence="2">GVMAG-M-3300009161-34</strain>
    </source>
</reference>
<proteinExistence type="predicted"/>
<sequence>MFNNLISREALSIVSIFIFIMLFGIINAFRPSIIYNKDLSFRRFGIGYKNKTVVPIWLFAIILAILIYVGVIYIFEYKTGLE</sequence>
<evidence type="ECO:0000313" key="2">
    <source>
        <dbReference type="EMBL" id="QHT33105.1"/>
    </source>
</evidence>
<dbReference type="AlphaFoldDB" id="A0A6C0F102"/>
<keyword evidence="1" id="KW-0812">Transmembrane</keyword>
<accession>A0A6C0F102</accession>
<evidence type="ECO:0000256" key="1">
    <source>
        <dbReference type="SAM" id="Phobius"/>
    </source>
</evidence>
<keyword evidence="1" id="KW-0472">Membrane</keyword>
<keyword evidence="1" id="KW-1133">Transmembrane helix</keyword>